<dbReference type="InterPro" id="IPR016071">
    <property type="entry name" value="Staphylococal_nuclease_OB-fold"/>
</dbReference>
<dbReference type="Proteomes" id="UP000626109">
    <property type="component" value="Unassembled WGS sequence"/>
</dbReference>
<protein>
    <recommendedName>
        <fullName evidence="4">TNase-like domain-containing protein</fullName>
    </recommendedName>
</protein>
<organism evidence="5 6">
    <name type="scientific">Polarella glacialis</name>
    <name type="common">Dinoflagellate</name>
    <dbReference type="NCBI Taxonomy" id="89957"/>
    <lineage>
        <taxon>Eukaryota</taxon>
        <taxon>Sar</taxon>
        <taxon>Alveolata</taxon>
        <taxon>Dinophyceae</taxon>
        <taxon>Suessiales</taxon>
        <taxon>Suessiaceae</taxon>
        <taxon>Polarella</taxon>
    </lineage>
</organism>
<keyword evidence="3" id="KW-0378">Hydrolase</keyword>
<dbReference type="EMBL" id="CAJNNW010033806">
    <property type="protein sequence ID" value="CAE8720457.1"/>
    <property type="molecule type" value="Genomic_DNA"/>
</dbReference>
<evidence type="ECO:0000259" key="4">
    <source>
        <dbReference type="PROSITE" id="PS50830"/>
    </source>
</evidence>
<evidence type="ECO:0000256" key="1">
    <source>
        <dbReference type="ARBA" id="ARBA00022722"/>
    </source>
</evidence>
<dbReference type="Pfam" id="PF00565">
    <property type="entry name" value="SNase"/>
    <property type="match status" value="1"/>
</dbReference>
<dbReference type="GO" id="GO:0004519">
    <property type="term" value="F:endonuclease activity"/>
    <property type="evidence" value="ECO:0007669"/>
    <property type="project" value="UniProtKB-KW"/>
</dbReference>
<dbReference type="AlphaFoldDB" id="A0A813LCS7"/>
<dbReference type="PROSITE" id="PS50830">
    <property type="entry name" value="TNASE_3"/>
    <property type="match status" value="1"/>
</dbReference>
<dbReference type="Pfam" id="PF05901">
    <property type="entry name" value="Excalibur"/>
    <property type="match status" value="1"/>
</dbReference>
<dbReference type="GO" id="GO:0016787">
    <property type="term" value="F:hydrolase activity"/>
    <property type="evidence" value="ECO:0007669"/>
    <property type="project" value="UniProtKB-KW"/>
</dbReference>
<evidence type="ECO:0000313" key="5">
    <source>
        <dbReference type="EMBL" id="CAE8720457.1"/>
    </source>
</evidence>
<reference evidence="5" key="1">
    <citation type="submission" date="2021-02" db="EMBL/GenBank/DDBJ databases">
        <authorList>
            <person name="Dougan E. K."/>
            <person name="Rhodes N."/>
            <person name="Thang M."/>
            <person name="Chan C."/>
        </authorList>
    </citation>
    <scope>NUCLEOTIDE SEQUENCE</scope>
</reference>
<evidence type="ECO:0000313" key="6">
    <source>
        <dbReference type="Proteomes" id="UP000626109"/>
    </source>
</evidence>
<feature type="domain" description="TNase-like" evidence="4">
    <location>
        <begin position="145"/>
        <end position="280"/>
    </location>
</feature>
<keyword evidence="2" id="KW-0255">Endonuclease</keyword>
<gene>
    <name evidence="5" type="ORF">PGLA2088_LOCUS41336</name>
</gene>
<dbReference type="SUPFAM" id="SSF50199">
    <property type="entry name" value="Staphylococcal nuclease"/>
    <property type="match status" value="1"/>
</dbReference>
<name>A0A813LCS7_POLGL</name>
<sequence>MMLAPSGPIQAQGSLSTKTVQGFQGPVVAAFVGTNRQVGSALGVQAFGSFSPSATSVFAQSRAEGFLFPAALCALGVWVVSGVRAARHIRGATLQRRGSSHEFHTSKQAPEGGILRSVELRRPALRRDLIALVLAGGATSAAAFEGKEDEVERVIDGDTVKLVGYGRCRLIGVNTPETVAPRQRMGEAADCYGPEASALTKNLLPEGTKVRVELDAGPIDRYGRELVYLYRAKDGLFINAELVKQGAAKHSRVTPNVRYADLFLSLEKEATAAGRGLWKSCPTGKATAAAPLSKTISAVEVAQPLSGVVGDGGNPGNLKNCKDFTTYDEAKKWFDAYFPLYGDVAKLDGNGDGKPCEKLLQKSKK</sequence>
<dbReference type="PANTHER" id="PTHR12302:SF3">
    <property type="entry name" value="SERINE_THREONINE-PROTEIN KINASE 31"/>
    <property type="match status" value="1"/>
</dbReference>
<proteinExistence type="predicted"/>
<dbReference type="InterPro" id="IPR008613">
    <property type="entry name" value="Excalibur_Ca-bd_domain"/>
</dbReference>
<accession>A0A813LCS7</accession>
<keyword evidence="1" id="KW-0540">Nuclease</keyword>
<dbReference type="InterPro" id="IPR035437">
    <property type="entry name" value="SNase_OB-fold_sf"/>
</dbReference>
<evidence type="ECO:0000256" key="2">
    <source>
        <dbReference type="ARBA" id="ARBA00022759"/>
    </source>
</evidence>
<dbReference type="Gene3D" id="2.40.50.90">
    <property type="match status" value="1"/>
</dbReference>
<dbReference type="PANTHER" id="PTHR12302">
    <property type="entry name" value="EBNA2 BINDING PROTEIN P100"/>
    <property type="match status" value="1"/>
</dbReference>
<dbReference type="SMART" id="SM00318">
    <property type="entry name" value="SNc"/>
    <property type="match status" value="1"/>
</dbReference>
<comment type="caution">
    <text evidence="5">The sequence shown here is derived from an EMBL/GenBank/DDBJ whole genome shotgun (WGS) entry which is preliminary data.</text>
</comment>
<evidence type="ECO:0000256" key="3">
    <source>
        <dbReference type="ARBA" id="ARBA00022801"/>
    </source>
</evidence>